<evidence type="ECO:0000313" key="3">
    <source>
        <dbReference type="Proteomes" id="UP001172673"/>
    </source>
</evidence>
<feature type="chain" id="PRO_5041341848" evidence="1">
    <location>
        <begin position="23"/>
        <end position="190"/>
    </location>
</feature>
<keyword evidence="3" id="KW-1185">Reference proteome</keyword>
<evidence type="ECO:0000256" key="1">
    <source>
        <dbReference type="SAM" id="SignalP"/>
    </source>
</evidence>
<keyword evidence="1" id="KW-0732">Signal</keyword>
<accession>A0AA38TZ91</accession>
<sequence length="190" mass="21982">MSAQAVMTYILMLAAAGESAMSQNKDLPTVLLFTMRVHYDWLNQYDQLPTAAENHIVDVSPIYDDWLFAESKSRTAMLYFVFGLFFNLEFGLPCDRNFDYLHAQVHLPAAKTLWEAIDESAWREEYGIVDEAEGEILKYGDLKWFNKQDSSLAEKGLEPNERQSLAQRIRRWQEDMDEFGMLVSLSSTME</sequence>
<comment type="caution">
    <text evidence="2">The sequence shown here is derived from an EMBL/GenBank/DDBJ whole genome shotgun (WGS) entry which is preliminary data.</text>
</comment>
<gene>
    <name evidence="2" type="ORF">H2200_013264</name>
</gene>
<reference evidence="2" key="1">
    <citation type="submission" date="2022-10" db="EMBL/GenBank/DDBJ databases">
        <title>Culturing micro-colonial fungi from biological soil crusts in the Mojave desert and describing Neophaeococcomyces mojavensis, and introducing the new genera and species Taxawa tesnikishii.</title>
        <authorList>
            <person name="Kurbessoian T."/>
            <person name="Stajich J.E."/>
        </authorList>
    </citation>
    <scope>NUCLEOTIDE SEQUENCE</scope>
    <source>
        <strain evidence="2">TK_41</strain>
    </source>
</reference>
<organism evidence="2 3">
    <name type="scientific">Cladophialophora chaetospira</name>
    <dbReference type="NCBI Taxonomy" id="386627"/>
    <lineage>
        <taxon>Eukaryota</taxon>
        <taxon>Fungi</taxon>
        <taxon>Dikarya</taxon>
        <taxon>Ascomycota</taxon>
        <taxon>Pezizomycotina</taxon>
        <taxon>Eurotiomycetes</taxon>
        <taxon>Chaetothyriomycetidae</taxon>
        <taxon>Chaetothyriales</taxon>
        <taxon>Herpotrichiellaceae</taxon>
        <taxon>Cladophialophora</taxon>
    </lineage>
</organism>
<name>A0AA38TZ91_9EURO</name>
<dbReference type="Proteomes" id="UP001172673">
    <property type="component" value="Unassembled WGS sequence"/>
</dbReference>
<proteinExistence type="predicted"/>
<protein>
    <submittedName>
        <fullName evidence="2">Uncharacterized protein</fullName>
    </submittedName>
</protein>
<feature type="signal peptide" evidence="1">
    <location>
        <begin position="1"/>
        <end position="22"/>
    </location>
</feature>
<dbReference type="EMBL" id="JAPDRK010000028">
    <property type="protein sequence ID" value="KAJ9602144.1"/>
    <property type="molecule type" value="Genomic_DNA"/>
</dbReference>
<dbReference type="AlphaFoldDB" id="A0AA38TZ91"/>
<evidence type="ECO:0000313" key="2">
    <source>
        <dbReference type="EMBL" id="KAJ9602144.1"/>
    </source>
</evidence>